<comment type="caution">
    <text evidence="4">The sequence shown here is derived from an EMBL/GenBank/DDBJ whole genome shotgun (WGS) entry which is preliminary data.</text>
</comment>
<dbReference type="EMBL" id="MOEN01000018">
    <property type="protein sequence ID" value="OMH40401.1"/>
    <property type="molecule type" value="Genomic_DNA"/>
</dbReference>
<evidence type="ECO:0000256" key="3">
    <source>
        <dbReference type="ARBA" id="ARBA00023306"/>
    </source>
</evidence>
<reference evidence="4 5" key="1">
    <citation type="submission" date="2016-10" db="EMBL/GenBank/DDBJ databases">
        <title>Genome sequence of a sulfur-reducing bacterium Desulfurobacterium indicum K6013.</title>
        <authorList>
            <person name="Cao J."/>
            <person name="Shao Z."/>
            <person name="Alain K."/>
            <person name="Jebbar M."/>
        </authorList>
    </citation>
    <scope>NUCLEOTIDE SEQUENCE [LARGE SCALE GENOMIC DNA]</scope>
    <source>
        <strain evidence="4 5">K6013</strain>
    </source>
</reference>
<name>A0A1R1MKR1_9BACT</name>
<keyword evidence="2" id="KW-0717">Septation</keyword>
<dbReference type="Proteomes" id="UP000187408">
    <property type="component" value="Unassembled WGS sequence"/>
</dbReference>
<dbReference type="GO" id="GO:0030435">
    <property type="term" value="P:sporulation resulting in formation of a cellular spore"/>
    <property type="evidence" value="ECO:0007669"/>
    <property type="project" value="InterPro"/>
</dbReference>
<dbReference type="InterPro" id="IPR036751">
    <property type="entry name" value="SpoVG_sf"/>
</dbReference>
<dbReference type="Gene3D" id="3.30.1120.40">
    <property type="entry name" value="Stage V sporulation protein G"/>
    <property type="match status" value="1"/>
</dbReference>
<keyword evidence="3" id="KW-0131">Cell cycle</keyword>
<dbReference type="GO" id="GO:0000917">
    <property type="term" value="P:division septum assembly"/>
    <property type="evidence" value="ECO:0007669"/>
    <property type="project" value="UniProtKB-KW"/>
</dbReference>
<dbReference type="InterPro" id="IPR007170">
    <property type="entry name" value="SpoVG"/>
</dbReference>
<evidence type="ECO:0000256" key="1">
    <source>
        <dbReference type="ARBA" id="ARBA00022618"/>
    </source>
</evidence>
<evidence type="ECO:0000313" key="5">
    <source>
        <dbReference type="Proteomes" id="UP000187408"/>
    </source>
</evidence>
<accession>A0A1R1MKR1</accession>
<sequence>MEITDVKIYPFDTSGIGGNVKAVAEIVINGVLKIKDIKIVESNRGFFIQMPTRKSKSGEFVPVVEAMDKNLYLHIRRKILDKFKEEISRYDSYLQEF</sequence>
<dbReference type="AlphaFoldDB" id="A0A1R1MKR1"/>
<keyword evidence="5" id="KW-1185">Reference proteome</keyword>
<proteinExistence type="predicted"/>
<evidence type="ECO:0000256" key="2">
    <source>
        <dbReference type="ARBA" id="ARBA00023210"/>
    </source>
</evidence>
<dbReference type="STRING" id="1914305.BLW93_05500"/>
<evidence type="ECO:0000313" key="4">
    <source>
        <dbReference type="EMBL" id="OMH40401.1"/>
    </source>
</evidence>
<gene>
    <name evidence="4" type="ORF">BLW93_05500</name>
</gene>
<keyword evidence="1" id="KW-0132">Cell division</keyword>
<organism evidence="4 5">
    <name type="scientific">Desulfurobacterium indicum</name>
    <dbReference type="NCBI Taxonomy" id="1914305"/>
    <lineage>
        <taxon>Bacteria</taxon>
        <taxon>Pseudomonadati</taxon>
        <taxon>Aquificota</taxon>
        <taxon>Aquificia</taxon>
        <taxon>Desulfurobacteriales</taxon>
        <taxon>Desulfurobacteriaceae</taxon>
        <taxon>Desulfurobacterium</taxon>
    </lineage>
</organism>
<dbReference type="Pfam" id="PF04026">
    <property type="entry name" value="SpoVG"/>
    <property type="match status" value="1"/>
</dbReference>
<dbReference type="PANTHER" id="PTHR38429">
    <property type="entry name" value="SEPTATION PROTEIN SPOVG-RELATED"/>
    <property type="match status" value="1"/>
</dbReference>
<protein>
    <submittedName>
        <fullName evidence="4">SpoVG family protein</fullName>
    </submittedName>
</protein>
<dbReference type="PANTHER" id="PTHR38429:SF1">
    <property type="entry name" value="SEPTATION PROTEIN SPOVG-RELATED"/>
    <property type="match status" value="1"/>
</dbReference>
<dbReference type="SUPFAM" id="SSF160537">
    <property type="entry name" value="SpoVG-like"/>
    <property type="match status" value="1"/>
</dbReference>